<dbReference type="SUPFAM" id="SSF56672">
    <property type="entry name" value="DNA/RNA polymerases"/>
    <property type="match status" value="1"/>
</dbReference>
<reference evidence="2" key="1">
    <citation type="journal article" date="2022" name="Int. J. Mol. Sci.">
        <title>Draft Genome of Tanacetum Coccineum: Genomic Comparison of Closely Related Tanacetum-Family Plants.</title>
        <authorList>
            <person name="Yamashiro T."/>
            <person name="Shiraishi A."/>
            <person name="Nakayama K."/>
            <person name="Satake H."/>
        </authorList>
    </citation>
    <scope>NUCLEOTIDE SEQUENCE</scope>
</reference>
<accession>A0ABQ5BCS4</accession>
<dbReference type="CDD" id="cd09272">
    <property type="entry name" value="RNase_HI_RT_Ty1"/>
    <property type="match status" value="1"/>
</dbReference>
<protein>
    <submittedName>
        <fullName evidence="2">Ribonuclease H-like domain-containing protein</fullName>
    </submittedName>
</protein>
<evidence type="ECO:0000313" key="2">
    <source>
        <dbReference type="EMBL" id="GJT11517.1"/>
    </source>
</evidence>
<dbReference type="Proteomes" id="UP001151760">
    <property type="component" value="Unassembled WGS sequence"/>
</dbReference>
<dbReference type="Pfam" id="PF07727">
    <property type="entry name" value="RVT_2"/>
    <property type="match status" value="1"/>
</dbReference>
<reference evidence="2" key="2">
    <citation type="submission" date="2022-01" db="EMBL/GenBank/DDBJ databases">
        <authorList>
            <person name="Yamashiro T."/>
            <person name="Shiraishi A."/>
            <person name="Satake H."/>
            <person name="Nakayama K."/>
        </authorList>
    </citation>
    <scope>NUCLEOTIDE SEQUENCE</scope>
</reference>
<gene>
    <name evidence="2" type="ORF">Tco_0858559</name>
</gene>
<dbReference type="InterPro" id="IPR013103">
    <property type="entry name" value="RVT_2"/>
</dbReference>
<dbReference type="InterPro" id="IPR043502">
    <property type="entry name" value="DNA/RNA_pol_sf"/>
</dbReference>
<comment type="caution">
    <text evidence="2">The sequence shown here is derived from an EMBL/GenBank/DDBJ whole genome shotgun (WGS) entry which is preliminary data.</text>
</comment>
<dbReference type="PANTHER" id="PTHR11439">
    <property type="entry name" value="GAG-POL-RELATED RETROTRANSPOSON"/>
    <property type="match status" value="1"/>
</dbReference>
<keyword evidence="3" id="KW-1185">Reference proteome</keyword>
<dbReference type="EMBL" id="BQNB010013073">
    <property type="protein sequence ID" value="GJT11517.1"/>
    <property type="molecule type" value="Genomic_DNA"/>
</dbReference>
<feature type="domain" description="Reverse transcriptase Ty1/copia-type" evidence="1">
    <location>
        <begin position="5"/>
        <end position="121"/>
    </location>
</feature>
<evidence type="ECO:0000259" key="1">
    <source>
        <dbReference type="Pfam" id="PF07727"/>
    </source>
</evidence>
<proteinExistence type="predicted"/>
<evidence type="ECO:0000313" key="3">
    <source>
        <dbReference type="Proteomes" id="UP001151760"/>
    </source>
</evidence>
<sequence length="295" mass="33274">MFALIQRSLYGLKQAPGAWFQRFAAYATRVDFQHSHCDTSLFIYRQGTDIAYLLLYVDDIVLTPSTTAFLQQVITSLHKEFSMTDLGPLNYFLGIFVTRNSSGMFLSQQKYATEILERAALFIIYVVFDWHIDADWAGCTPPNYRRSTSGVCVFSWQQSPLSGSSKRQVTISRSSAEAEYRGVANTVAETCWLRNLLRELHSPLSTATLVYCDNVSVVYLSSNPVQHQRTKHIEIDIHFVRDLVSIGHIYVLHVPSRYQYADIFTKGLPTALFDEFRSSLSVRSSPAPTAGGVLA</sequence>
<name>A0ABQ5BCS4_9ASTR</name>
<organism evidence="2 3">
    <name type="scientific">Tanacetum coccineum</name>
    <dbReference type="NCBI Taxonomy" id="301880"/>
    <lineage>
        <taxon>Eukaryota</taxon>
        <taxon>Viridiplantae</taxon>
        <taxon>Streptophyta</taxon>
        <taxon>Embryophyta</taxon>
        <taxon>Tracheophyta</taxon>
        <taxon>Spermatophyta</taxon>
        <taxon>Magnoliopsida</taxon>
        <taxon>eudicotyledons</taxon>
        <taxon>Gunneridae</taxon>
        <taxon>Pentapetalae</taxon>
        <taxon>asterids</taxon>
        <taxon>campanulids</taxon>
        <taxon>Asterales</taxon>
        <taxon>Asteraceae</taxon>
        <taxon>Asteroideae</taxon>
        <taxon>Anthemideae</taxon>
        <taxon>Anthemidinae</taxon>
        <taxon>Tanacetum</taxon>
    </lineage>
</organism>
<dbReference type="PANTHER" id="PTHR11439:SF524">
    <property type="entry name" value="RNA-DIRECTED DNA POLYMERASE, PROTEIN KINASE RLK-PELLE-DLSV FAMILY"/>
    <property type="match status" value="1"/>
</dbReference>